<proteinExistence type="predicted"/>
<protein>
    <submittedName>
        <fullName evidence="1">Uncharacterized protein</fullName>
    </submittedName>
</protein>
<dbReference type="EMBL" id="MK072276">
    <property type="protein sequence ID" value="AYV81442.1"/>
    <property type="molecule type" value="Genomic_DNA"/>
</dbReference>
<accession>A0A3G5A2K5</accession>
<reference evidence="1" key="1">
    <citation type="submission" date="2018-10" db="EMBL/GenBank/DDBJ databases">
        <title>Hidden diversity of soil giant viruses.</title>
        <authorList>
            <person name="Schulz F."/>
            <person name="Alteio L."/>
            <person name="Goudeau D."/>
            <person name="Ryan E.M."/>
            <person name="Malmstrom R.R."/>
            <person name="Blanchard J."/>
            <person name="Woyke T."/>
        </authorList>
    </citation>
    <scope>NUCLEOTIDE SEQUENCE</scope>
    <source>
        <strain evidence="1">HAV1</strain>
    </source>
</reference>
<sequence>MPNQCNNNDVPAFQQINNCQIINCSNQCSNSDPETKRGAVIFSMVDPFVWDPNVNIPFNENSGILGLAPSSAGRGGGIVKEPIIAQAIRVTLGKISTTGTLFSSLIRIYENETAVSPTFQAGIKLKESNKDEPTTYLYSFPFPGRRLGEGNCLRLELGSNSAPVTITPTTIDGLPAICRLELVGITV</sequence>
<organism evidence="1">
    <name type="scientific">Harvfovirus sp</name>
    <dbReference type="NCBI Taxonomy" id="2487768"/>
    <lineage>
        <taxon>Viruses</taxon>
        <taxon>Varidnaviria</taxon>
        <taxon>Bamfordvirae</taxon>
        <taxon>Nucleocytoviricota</taxon>
        <taxon>Megaviricetes</taxon>
        <taxon>Imitervirales</taxon>
        <taxon>Mimiviridae</taxon>
        <taxon>Klosneuvirinae</taxon>
    </lineage>
</organism>
<evidence type="ECO:0000313" key="1">
    <source>
        <dbReference type="EMBL" id="AYV81442.1"/>
    </source>
</evidence>
<name>A0A3G5A2K5_9VIRU</name>
<gene>
    <name evidence="1" type="ORF">Harvfovirus34_7</name>
</gene>